<dbReference type="Proteomes" id="UP000466345">
    <property type="component" value="Unassembled WGS sequence"/>
</dbReference>
<comment type="caution">
    <text evidence="2">The sequence shown here is derived from an EMBL/GenBank/DDBJ whole genome shotgun (WGS) entry which is preliminary data.</text>
</comment>
<evidence type="ECO:0000259" key="1">
    <source>
        <dbReference type="PROSITE" id="PS50056"/>
    </source>
</evidence>
<proteinExistence type="predicted"/>
<name>A0A7K0CRE3_9ACTN</name>
<gene>
    <name evidence="2" type="ORF">SRB5_61930</name>
</gene>
<dbReference type="OrthoDB" id="5197106at2"/>
<evidence type="ECO:0000313" key="3">
    <source>
        <dbReference type="Proteomes" id="UP000466345"/>
    </source>
</evidence>
<evidence type="ECO:0000313" key="2">
    <source>
        <dbReference type="EMBL" id="MQY16001.1"/>
    </source>
</evidence>
<dbReference type="EMBL" id="WEGJ01000043">
    <property type="protein sequence ID" value="MQY16001.1"/>
    <property type="molecule type" value="Genomic_DNA"/>
</dbReference>
<dbReference type="Gene3D" id="3.90.190.10">
    <property type="entry name" value="Protein tyrosine phosphatase superfamily"/>
    <property type="match status" value="1"/>
</dbReference>
<feature type="domain" description="Tyrosine specific protein phosphatases" evidence="1">
    <location>
        <begin position="58"/>
        <end position="114"/>
    </location>
</feature>
<dbReference type="InterPro" id="IPR000387">
    <property type="entry name" value="Tyr_Pase_dom"/>
</dbReference>
<dbReference type="PROSITE" id="PS50056">
    <property type="entry name" value="TYR_PHOSPHATASE_2"/>
    <property type="match status" value="1"/>
</dbReference>
<organism evidence="2 3">
    <name type="scientific">Streptomyces smaragdinus</name>
    <dbReference type="NCBI Taxonomy" id="2585196"/>
    <lineage>
        <taxon>Bacteria</taxon>
        <taxon>Bacillati</taxon>
        <taxon>Actinomycetota</taxon>
        <taxon>Actinomycetes</taxon>
        <taxon>Kitasatosporales</taxon>
        <taxon>Streptomycetaceae</taxon>
        <taxon>Streptomyces</taxon>
    </lineage>
</organism>
<sequence length="145" mass="15595">MGGQYWTDALGELQPVVADREFDLVMSLASGQGYGPAAGVEHHAVEMPDDLLTAEQIDQVMELGRVAAAAQRAGRLVLVRCHSGYNRSGLVIAQAMVGLGYEPGAAISMIRQRRSPWALNNHYFVQYLDTGLAIARELSALGEPA</sequence>
<accession>A0A7K0CRE3</accession>
<dbReference type="SUPFAM" id="SSF52799">
    <property type="entry name" value="(Phosphotyrosine protein) phosphatases II"/>
    <property type="match status" value="1"/>
</dbReference>
<reference evidence="2 3" key="1">
    <citation type="submission" date="2019-10" db="EMBL/GenBank/DDBJ databases">
        <title>Streptomyces smaragdinus sp. nov. and Streptomyces fabii sp. nov., isolated from the gut of fungus growing-termite Macrotermes natalensis.</title>
        <authorList>
            <person name="Schwitalla J."/>
            <person name="Benndorf R."/>
            <person name="Martin K."/>
            <person name="De Beer W."/>
            <person name="Kaster A.-K."/>
            <person name="Vollmers J."/>
            <person name="Poulsen M."/>
            <person name="Beemelmanns C."/>
        </authorList>
    </citation>
    <scope>NUCLEOTIDE SEQUENCE [LARGE SCALE GENOMIC DNA]</scope>
    <source>
        <strain evidence="2 3">RB5</strain>
    </source>
</reference>
<protein>
    <recommendedName>
        <fullName evidence="1">Tyrosine specific protein phosphatases domain-containing protein</fullName>
    </recommendedName>
</protein>
<dbReference type="InterPro" id="IPR029021">
    <property type="entry name" value="Prot-tyrosine_phosphatase-like"/>
</dbReference>
<keyword evidence="3" id="KW-1185">Reference proteome</keyword>
<dbReference type="AlphaFoldDB" id="A0A7K0CRE3"/>